<gene>
    <name evidence="1" type="ORF">J2S43_003402</name>
</gene>
<reference evidence="1 2" key="1">
    <citation type="submission" date="2023-07" db="EMBL/GenBank/DDBJ databases">
        <title>Sequencing the genomes of 1000 actinobacteria strains.</title>
        <authorList>
            <person name="Klenk H.-P."/>
        </authorList>
    </citation>
    <scope>NUCLEOTIDE SEQUENCE [LARGE SCALE GENOMIC DNA]</scope>
    <source>
        <strain evidence="1 2">DSM 44710</strain>
    </source>
</reference>
<accession>A0ABT9MTX9</accession>
<dbReference type="Proteomes" id="UP001240984">
    <property type="component" value="Unassembled WGS sequence"/>
</dbReference>
<protein>
    <submittedName>
        <fullName evidence="1">Uncharacterized protein</fullName>
    </submittedName>
</protein>
<sequence length="43" mass="4742">MTDELDQEVRRVAAAPAESMPELDYSVQSLNRIETMLAEASSS</sequence>
<name>A0ABT9MTX9_9ACTN</name>
<evidence type="ECO:0000313" key="2">
    <source>
        <dbReference type="Proteomes" id="UP001240984"/>
    </source>
</evidence>
<dbReference type="EMBL" id="JAUSRA010000001">
    <property type="protein sequence ID" value="MDP9794890.1"/>
    <property type="molecule type" value="Genomic_DNA"/>
</dbReference>
<keyword evidence="2" id="KW-1185">Reference proteome</keyword>
<dbReference type="RefSeq" id="WP_306830248.1">
    <property type="nucleotide sequence ID" value="NZ_JAUSRA010000001.1"/>
</dbReference>
<evidence type="ECO:0000313" key="1">
    <source>
        <dbReference type="EMBL" id="MDP9794890.1"/>
    </source>
</evidence>
<organism evidence="1 2">
    <name type="scientific">Catenuloplanes nepalensis</name>
    <dbReference type="NCBI Taxonomy" id="587533"/>
    <lineage>
        <taxon>Bacteria</taxon>
        <taxon>Bacillati</taxon>
        <taxon>Actinomycetota</taxon>
        <taxon>Actinomycetes</taxon>
        <taxon>Micromonosporales</taxon>
        <taxon>Micromonosporaceae</taxon>
        <taxon>Catenuloplanes</taxon>
    </lineage>
</organism>
<comment type="caution">
    <text evidence="1">The sequence shown here is derived from an EMBL/GenBank/DDBJ whole genome shotgun (WGS) entry which is preliminary data.</text>
</comment>
<proteinExistence type="predicted"/>